<keyword evidence="2" id="KW-0813">Transport</keyword>
<feature type="domain" description="ABC transporter" evidence="5">
    <location>
        <begin position="20"/>
        <end position="269"/>
    </location>
</feature>
<dbReference type="InterPro" id="IPR017871">
    <property type="entry name" value="ABC_transporter-like_CS"/>
</dbReference>
<dbReference type="Gene3D" id="3.40.50.300">
    <property type="entry name" value="P-loop containing nucleotide triphosphate hydrolases"/>
    <property type="match status" value="2"/>
</dbReference>
<dbReference type="InterPro" id="IPR027417">
    <property type="entry name" value="P-loop_NTPase"/>
</dbReference>
<reference evidence="6" key="1">
    <citation type="submission" date="2019-11" db="EMBL/GenBank/DDBJ databases">
        <title>Whole-genome sequencing of Allorhizobium vitis.</title>
        <authorList>
            <person name="Gan H.M."/>
            <person name="Savka M.A."/>
        </authorList>
    </citation>
    <scope>NUCLEOTIDE SEQUENCE [LARGE SCALE GENOMIC DNA]</scope>
    <source>
        <strain evidence="6">T1/7</strain>
    </source>
</reference>
<accession>A0ABW9THN0</accession>
<comment type="caution">
    <text evidence="6">The sequence shown here is derived from an EMBL/GenBank/DDBJ whole genome shotgun (WGS) entry which is preliminary data.</text>
</comment>
<name>A0ABW9THN0_AGRVI</name>
<gene>
    <name evidence="6" type="ORF">BBL17_014665</name>
</gene>
<dbReference type="InterPro" id="IPR050319">
    <property type="entry name" value="ABC_transp_ATP-bind"/>
</dbReference>
<dbReference type="SMART" id="SM00382">
    <property type="entry name" value="AAA"/>
    <property type="match status" value="2"/>
</dbReference>
<comment type="similarity">
    <text evidence="1">Belongs to the ABC transporter superfamily.</text>
</comment>
<keyword evidence="3" id="KW-0547">Nucleotide-binding</keyword>
<dbReference type="RefSeq" id="WP_071208296.1">
    <property type="nucleotide sequence ID" value="NZ_MBFE02000009.1"/>
</dbReference>
<dbReference type="NCBIfam" id="NF007739">
    <property type="entry name" value="PRK10419.1"/>
    <property type="match status" value="2"/>
</dbReference>
<proteinExistence type="inferred from homology"/>
<evidence type="ECO:0000259" key="5">
    <source>
        <dbReference type="PROSITE" id="PS50893"/>
    </source>
</evidence>
<dbReference type="NCBIfam" id="NF008453">
    <property type="entry name" value="PRK11308.1"/>
    <property type="match status" value="2"/>
</dbReference>
<evidence type="ECO:0000256" key="2">
    <source>
        <dbReference type="ARBA" id="ARBA00022448"/>
    </source>
</evidence>
<sequence>MTAFIPPPSSPVEIAGDPILRVRDLMIEYQSASRSGLAVDGLSFDIGRGEILAIVGESGCGKSTTALAIAGLLPKATKQSGEMTFAGDNLLTRSPKQWQSIRGNQIGIIFQEPMTSLNPVYTIGYQVMEILSAHRPISRRAAKARVQELFDLVSLPDPNRLIDRFPHELSGGQRQRVMIAMAIALNPKLLVADEPTTALDATVQRQIIELLGALRRELDMAVLLISHDLGLVGKWADRVMVMHHGQKMEELAASELVEGGRHAYTRGLAGASIRITDDIHYTNQRLAEIRATRAEDGHYLFGVNRPALPANTAPTSSGDQTARPLLEVKDLVVRYPGTGRNDPAAVRGVSFDIRRGETLGLVGESGSGKSSLSRAVMRLVPIASGTVRFEGTDITRLEGGSLRKVRPRIQMVFQDPVASLNPRHRVEDILGGTFSVNNASGRVARNAEVARALDLVGLPKVSADKYPHEFSGGQRQRIAIARALIQKPSLIICDEPVSALDVSVQAQILNLLADLKAAEGLSYLFISHDLAVIKFISDQVMVMKAGELVETADQATLWSEPQHGYTRTLIEAVA</sequence>
<dbReference type="PANTHER" id="PTHR43776">
    <property type="entry name" value="TRANSPORT ATP-BINDING PROTEIN"/>
    <property type="match status" value="1"/>
</dbReference>
<protein>
    <submittedName>
        <fullName evidence="6">Dipeptide ABC transporter ATP-binding protein</fullName>
    </submittedName>
</protein>
<keyword evidence="7" id="KW-1185">Reference proteome</keyword>
<keyword evidence="4 6" id="KW-0067">ATP-binding</keyword>
<dbReference type="InterPro" id="IPR003439">
    <property type="entry name" value="ABC_transporter-like_ATP-bd"/>
</dbReference>
<dbReference type="PROSITE" id="PS00211">
    <property type="entry name" value="ABC_TRANSPORTER_1"/>
    <property type="match status" value="2"/>
</dbReference>
<dbReference type="Proteomes" id="UP000179454">
    <property type="component" value="Unassembled WGS sequence"/>
</dbReference>
<organism evidence="6 7">
    <name type="scientific">Agrobacterium vitis</name>
    <name type="common">Rhizobium vitis</name>
    <dbReference type="NCBI Taxonomy" id="373"/>
    <lineage>
        <taxon>Bacteria</taxon>
        <taxon>Pseudomonadati</taxon>
        <taxon>Pseudomonadota</taxon>
        <taxon>Alphaproteobacteria</taxon>
        <taxon>Hyphomicrobiales</taxon>
        <taxon>Rhizobiaceae</taxon>
        <taxon>Rhizobium/Agrobacterium group</taxon>
        <taxon>Agrobacterium</taxon>
    </lineage>
</organism>
<feature type="domain" description="ABC transporter" evidence="5">
    <location>
        <begin position="326"/>
        <end position="570"/>
    </location>
</feature>
<dbReference type="EMBL" id="MBFE02000009">
    <property type="protein sequence ID" value="MUO43025.1"/>
    <property type="molecule type" value="Genomic_DNA"/>
</dbReference>
<dbReference type="PROSITE" id="PS50893">
    <property type="entry name" value="ABC_TRANSPORTER_2"/>
    <property type="match status" value="2"/>
</dbReference>
<evidence type="ECO:0000256" key="3">
    <source>
        <dbReference type="ARBA" id="ARBA00022741"/>
    </source>
</evidence>
<evidence type="ECO:0000313" key="6">
    <source>
        <dbReference type="EMBL" id="MUO43025.1"/>
    </source>
</evidence>
<dbReference type="GO" id="GO:0005524">
    <property type="term" value="F:ATP binding"/>
    <property type="evidence" value="ECO:0007669"/>
    <property type="project" value="UniProtKB-KW"/>
</dbReference>
<dbReference type="Pfam" id="PF00005">
    <property type="entry name" value="ABC_tran"/>
    <property type="match status" value="2"/>
</dbReference>
<evidence type="ECO:0000256" key="4">
    <source>
        <dbReference type="ARBA" id="ARBA00022840"/>
    </source>
</evidence>
<evidence type="ECO:0000313" key="7">
    <source>
        <dbReference type="Proteomes" id="UP000179454"/>
    </source>
</evidence>
<dbReference type="CDD" id="cd03257">
    <property type="entry name" value="ABC_NikE_OppD_transporters"/>
    <property type="match status" value="2"/>
</dbReference>
<dbReference type="SUPFAM" id="SSF52540">
    <property type="entry name" value="P-loop containing nucleoside triphosphate hydrolases"/>
    <property type="match status" value="2"/>
</dbReference>
<evidence type="ECO:0000256" key="1">
    <source>
        <dbReference type="ARBA" id="ARBA00005417"/>
    </source>
</evidence>
<dbReference type="InterPro" id="IPR003593">
    <property type="entry name" value="AAA+_ATPase"/>
</dbReference>
<dbReference type="PANTHER" id="PTHR43776:SF7">
    <property type="entry name" value="D,D-DIPEPTIDE TRANSPORT ATP-BINDING PROTEIN DDPF-RELATED"/>
    <property type="match status" value="1"/>
</dbReference>